<feature type="non-terminal residue" evidence="1">
    <location>
        <position position="1"/>
    </location>
</feature>
<dbReference type="Proteomes" id="UP000605970">
    <property type="component" value="Unassembled WGS sequence"/>
</dbReference>
<keyword evidence="2" id="KW-1185">Reference proteome</keyword>
<dbReference type="EMBL" id="JABEBT010000187">
    <property type="protein sequence ID" value="KAF7626001.1"/>
    <property type="molecule type" value="Genomic_DNA"/>
</dbReference>
<dbReference type="Gene3D" id="3.80.10.10">
    <property type="entry name" value="Ribonuclease Inhibitor"/>
    <property type="match status" value="1"/>
</dbReference>
<protein>
    <submittedName>
        <fullName evidence="1">Toll-like receptor TOL-1</fullName>
    </submittedName>
</protein>
<accession>A0A8S9Z6U3</accession>
<gene>
    <name evidence="1" type="ORF">Mgra_00009826</name>
</gene>
<evidence type="ECO:0000313" key="2">
    <source>
        <dbReference type="Proteomes" id="UP000605970"/>
    </source>
</evidence>
<proteinExistence type="predicted"/>
<name>A0A8S9Z6U3_9BILA</name>
<comment type="caution">
    <text evidence="1">The sequence shown here is derived from an EMBL/GenBank/DDBJ whole genome shotgun (WGS) entry which is preliminary data.</text>
</comment>
<keyword evidence="1" id="KW-0675">Receptor</keyword>
<organism evidence="1 2">
    <name type="scientific">Meloidogyne graminicola</name>
    <dbReference type="NCBI Taxonomy" id="189291"/>
    <lineage>
        <taxon>Eukaryota</taxon>
        <taxon>Metazoa</taxon>
        <taxon>Ecdysozoa</taxon>
        <taxon>Nematoda</taxon>
        <taxon>Chromadorea</taxon>
        <taxon>Rhabditida</taxon>
        <taxon>Tylenchina</taxon>
        <taxon>Tylenchomorpha</taxon>
        <taxon>Tylenchoidea</taxon>
        <taxon>Meloidogynidae</taxon>
        <taxon>Meloidogyninae</taxon>
        <taxon>Meloidogyne</taxon>
    </lineage>
</organism>
<dbReference type="AlphaFoldDB" id="A0A8S9Z6U3"/>
<evidence type="ECO:0000313" key="1">
    <source>
        <dbReference type="EMBL" id="KAF7626001.1"/>
    </source>
</evidence>
<dbReference type="InterPro" id="IPR032675">
    <property type="entry name" value="LRR_dom_sf"/>
</dbReference>
<dbReference type="OrthoDB" id="2015831at2759"/>
<reference evidence="1" key="1">
    <citation type="journal article" date="2020" name="Ecol. Evol.">
        <title>Genome structure and content of the rice root-knot nematode (Meloidogyne graminicola).</title>
        <authorList>
            <person name="Phan N.T."/>
            <person name="Danchin E.G.J."/>
            <person name="Klopp C."/>
            <person name="Perfus-Barbeoch L."/>
            <person name="Kozlowski D.K."/>
            <person name="Koutsovoulos G.D."/>
            <person name="Lopez-Roques C."/>
            <person name="Bouchez O."/>
            <person name="Zahm M."/>
            <person name="Besnard G."/>
            <person name="Bellafiore S."/>
        </authorList>
    </citation>
    <scope>NUCLEOTIDE SEQUENCE</scope>
    <source>
        <strain evidence="1">VN-18</strain>
    </source>
</reference>
<sequence>LEELPEFIKNNKKLQKIYLSGNLFRCDCSFNNNERFQTQWWILQNKEIIKDIEKIQCVENVTKSKEFNDTTIFSNYFPNINDDLFVMSMMEFLNQENKTICIKQTKGILFGINEIYDI</sequence>
<feature type="non-terminal residue" evidence="1">
    <location>
        <position position="118"/>
    </location>
</feature>